<gene>
    <name evidence="1" type="ORF">DEJ50_21130</name>
</gene>
<organism evidence="1 2">
    <name type="scientific">Streptomyces venezuelae</name>
    <dbReference type="NCBI Taxonomy" id="54571"/>
    <lineage>
        <taxon>Bacteria</taxon>
        <taxon>Bacillati</taxon>
        <taxon>Actinomycetota</taxon>
        <taxon>Actinomycetes</taxon>
        <taxon>Kitasatosporales</taxon>
        <taxon>Streptomycetaceae</taxon>
        <taxon>Streptomyces</taxon>
    </lineage>
</organism>
<dbReference type="Proteomes" id="UP000325211">
    <property type="component" value="Chromosome"/>
</dbReference>
<accession>A0A5P2D481</accession>
<reference evidence="1 2" key="1">
    <citation type="submission" date="2018-05" db="EMBL/GenBank/DDBJ databases">
        <title>Streptomyces venezuelae.</title>
        <authorList>
            <person name="Kim W."/>
            <person name="Lee N."/>
            <person name="Cho B.-K."/>
        </authorList>
    </citation>
    <scope>NUCLEOTIDE SEQUENCE [LARGE SCALE GENOMIC DNA]</scope>
    <source>
        <strain evidence="1 2">ATCC 21782</strain>
    </source>
</reference>
<dbReference type="OrthoDB" id="3385315at2"/>
<dbReference type="EMBL" id="CP029190">
    <property type="protein sequence ID" value="QES49955.1"/>
    <property type="molecule type" value="Genomic_DNA"/>
</dbReference>
<dbReference type="RefSeq" id="WP_150209524.1">
    <property type="nucleotide sequence ID" value="NZ_CP029190.1"/>
</dbReference>
<protein>
    <submittedName>
        <fullName evidence="1">Uncharacterized protein</fullName>
    </submittedName>
</protein>
<dbReference type="AlphaFoldDB" id="A0A5P2D481"/>
<evidence type="ECO:0000313" key="1">
    <source>
        <dbReference type="EMBL" id="QES49955.1"/>
    </source>
</evidence>
<name>A0A5P2D481_STRVZ</name>
<evidence type="ECO:0000313" key="2">
    <source>
        <dbReference type="Proteomes" id="UP000325211"/>
    </source>
</evidence>
<proteinExistence type="predicted"/>
<sequence>MSEQQDALEDLEEAGVLAAMSWAAESAYARTMRDYDPDAGHDQGWVGYTAHGFLRDRQDRVFSCGKYSVSSPADALSGLDTVAAGLLPGEFERMPRLLPGAVRRANLNGSPGWRFGDWRWLQAAFPFGESNAIPWPQKSPTKRRVAAQRLPGPTDQPMLPVEEDEAHLFQDVMAATLLAADESADDLTTLVLAHAVQKELGVRELFLGRSRLNKGGGTAWHWKHDLLKPPFGDYGRGAKPIAPKPPGGFDAVPDAAVRLRRHVLEGDGK</sequence>